<name>A0A645H6C8_9ZZZZ</name>
<evidence type="ECO:0000259" key="1">
    <source>
        <dbReference type="Pfam" id="PF00455"/>
    </source>
</evidence>
<accession>A0A645H6C8</accession>
<dbReference type="Pfam" id="PF00455">
    <property type="entry name" value="DeoRC"/>
    <property type="match status" value="1"/>
</dbReference>
<dbReference type="EMBL" id="VSSQ01082892">
    <property type="protein sequence ID" value="MPN31383.1"/>
    <property type="molecule type" value="Genomic_DNA"/>
</dbReference>
<comment type="caution">
    <text evidence="2">The sequence shown here is derived from an EMBL/GenBank/DDBJ whole genome shotgun (WGS) entry which is preliminary data.</text>
</comment>
<proteinExistence type="predicted"/>
<protein>
    <submittedName>
        <fullName evidence="2">HTH-type transcriptional repressor GlcR</fullName>
    </submittedName>
</protein>
<dbReference type="InterPro" id="IPR050313">
    <property type="entry name" value="Carb_Metab_HTH_regulators"/>
</dbReference>
<sequence length="136" mass="14970">MKHDPLVSIFLTGGELRFPKEAMVGEFCLNNLNRVTANKCFIGCSGINLEDGITTAIQNEVSINETMIKRTNGPVFVLADYTKIGIKHSFISGQINEVDYLITDINAPQEATDAITQTGVKVIKLKPLIRIDETTD</sequence>
<reference evidence="2" key="1">
    <citation type="submission" date="2019-08" db="EMBL/GenBank/DDBJ databases">
        <authorList>
            <person name="Kucharzyk K."/>
            <person name="Murdoch R.W."/>
            <person name="Higgins S."/>
            <person name="Loffler F."/>
        </authorList>
    </citation>
    <scope>NUCLEOTIDE SEQUENCE</scope>
</reference>
<evidence type="ECO:0000313" key="2">
    <source>
        <dbReference type="EMBL" id="MPN31383.1"/>
    </source>
</evidence>
<organism evidence="2">
    <name type="scientific">bioreactor metagenome</name>
    <dbReference type="NCBI Taxonomy" id="1076179"/>
    <lineage>
        <taxon>unclassified sequences</taxon>
        <taxon>metagenomes</taxon>
        <taxon>ecological metagenomes</taxon>
    </lineage>
</organism>
<dbReference type="PANTHER" id="PTHR30363:SF44">
    <property type="entry name" value="AGA OPERON TRANSCRIPTIONAL REPRESSOR-RELATED"/>
    <property type="match status" value="1"/>
</dbReference>
<dbReference type="SUPFAM" id="SSF100950">
    <property type="entry name" value="NagB/RpiA/CoA transferase-like"/>
    <property type="match status" value="1"/>
</dbReference>
<dbReference type="AlphaFoldDB" id="A0A645H6C8"/>
<dbReference type="PANTHER" id="PTHR30363">
    <property type="entry name" value="HTH-TYPE TRANSCRIPTIONAL REGULATOR SRLR-RELATED"/>
    <property type="match status" value="1"/>
</dbReference>
<feature type="domain" description="DeoR-like transcriptional repressor C-terminal sensor" evidence="1">
    <location>
        <begin position="3"/>
        <end position="104"/>
    </location>
</feature>
<dbReference type="InterPro" id="IPR037171">
    <property type="entry name" value="NagB/RpiA_transferase-like"/>
</dbReference>
<gene>
    <name evidence="2" type="primary">glcR_16</name>
    <name evidence="2" type="ORF">SDC9_178857</name>
</gene>
<dbReference type="InterPro" id="IPR014036">
    <property type="entry name" value="DeoR-like_C"/>
</dbReference>
<dbReference type="SMART" id="SM01134">
    <property type="entry name" value="DeoRC"/>
    <property type="match status" value="1"/>
</dbReference>